<proteinExistence type="predicted"/>
<evidence type="ECO:0000313" key="2">
    <source>
        <dbReference type="Proteomes" id="UP000195442"/>
    </source>
</evidence>
<dbReference type="CDD" id="cd10933">
    <property type="entry name" value="CE4_u9"/>
    <property type="match status" value="1"/>
</dbReference>
<dbReference type="GO" id="GO:0005975">
    <property type="term" value="P:carbohydrate metabolic process"/>
    <property type="evidence" value="ECO:0007669"/>
    <property type="project" value="InterPro"/>
</dbReference>
<dbReference type="AlphaFoldDB" id="A0A1R4HEM7"/>
<keyword evidence="2" id="KW-1185">Reference proteome</keyword>
<dbReference type="SUPFAM" id="SSF88713">
    <property type="entry name" value="Glycoside hydrolase/deacetylase"/>
    <property type="match status" value="1"/>
</dbReference>
<dbReference type="Proteomes" id="UP000195442">
    <property type="component" value="Unassembled WGS sequence"/>
</dbReference>
<evidence type="ECO:0008006" key="3">
    <source>
        <dbReference type="Google" id="ProtNLM"/>
    </source>
</evidence>
<reference evidence="2" key="1">
    <citation type="submission" date="2017-02" db="EMBL/GenBank/DDBJ databases">
        <authorList>
            <person name="Daims H."/>
        </authorList>
    </citation>
    <scope>NUCLEOTIDE SEQUENCE [LARGE SCALE GENOMIC DNA]</scope>
</reference>
<dbReference type="OrthoDB" id="8597776at2"/>
<gene>
    <name evidence="1" type="ORF">CRENPOLYSF2_420022</name>
</gene>
<dbReference type="EMBL" id="FUKJ01000357">
    <property type="protein sequence ID" value="SJM94698.1"/>
    <property type="molecule type" value="Genomic_DNA"/>
</dbReference>
<accession>A0A1R4HEM7</accession>
<dbReference type="RefSeq" id="WP_087147901.1">
    <property type="nucleotide sequence ID" value="NZ_FUKJ01000357.1"/>
</dbReference>
<protein>
    <recommendedName>
        <fullName evidence="3">Polysaccharide deacetylase</fullName>
    </recommendedName>
</protein>
<dbReference type="Gene3D" id="3.20.20.370">
    <property type="entry name" value="Glycoside hydrolase/deacetylase"/>
    <property type="match status" value="1"/>
</dbReference>
<organism evidence="1 2">
    <name type="scientific">Crenothrix polyspora</name>
    <dbReference type="NCBI Taxonomy" id="360316"/>
    <lineage>
        <taxon>Bacteria</taxon>
        <taxon>Pseudomonadati</taxon>
        <taxon>Pseudomonadota</taxon>
        <taxon>Gammaproteobacteria</taxon>
        <taxon>Methylococcales</taxon>
        <taxon>Crenotrichaceae</taxon>
        <taxon>Crenothrix</taxon>
    </lineage>
</organism>
<name>A0A1R4HEM7_9GAMM</name>
<evidence type="ECO:0000313" key="1">
    <source>
        <dbReference type="EMBL" id="SJM94698.1"/>
    </source>
</evidence>
<sequence length="319" mass="36334">MLDVFFTFDIEIWCDGWKDIDAKFVPAFQRYVYGSTPKGNVGLPYKLALLEDHGLTGVFFVETLFSERFGLAPLAEIIHLIQAYHQEIQLHIHTEWVDEAIVPLLQHVTGKRQFLHNFSLTEQSTLIEIGAALIKKAGGGEVNAFRAGNFGFNRDTLRALAANKINIDSSYNATRFGLASGINPGNPLVDIVEYHGVYEYPMTVFHDGFELRHAQVKACSHKEMEGLLWQALATERDAFVILSHNFELLNVRMNRPDEIAVSRFRKLCLFLAKNQDCFRVRGFKDLTPSEATSYMLPLTSPVWKTSCRMVEQVLRRGYR</sequence>
<dbReference type="InterPro" id="IPR011330">
    <property type="entry name" value="Glyco_hydro/deAcase_b/a-brl"/>
</dbReference>